<dbReference type="GO" id="GO:0005737">
    <property type="term" value="C:cytoplasm"/>
    <property type="evidence" value="ECO:0007669"/>
    <property type="project" value="InterPro"/>
</dbReference>
<dbReference type="AlphaFoldDB" id="A0A284RHB3"/>
<evidence type="ECO:0000256" key="3">
    <source>
        <dbReference type="ARBA" id="ARBA00013151"/>
    </source>
</evidence>
<gene>
    <name evidence="10" type="ORF">ARMOST_11495</name>
</gene>
<dbReference type="Proteomes" id="UP000219338">
    <property type="component" value="Unassembled WGS sequence"/>
</dbReference>
<name>A0A284RHB3_ARMOS</name>
<dbReference type="InterPro" id="IPR013785">
    <property type="entry name" value="Aldolase_TIM"/>
</dbReference>
<dbReference type="HAMAP" id="MF_00492">
    <property type="entry name" value="Transaldolase_1"/>
    <property type="match status" value="1"/>
</dbReference>
<dbReference type="OMA" id="THAEFLW"/>
<evidence type="ECO:0000313" key="10">
    <source>
        <dbReference type="EMBL" id="SJL08132.1"/>
    </source>
</evidence>
<comment type="similarity">
    <text evidence="2">Belongs to the transaldolase family. Type 1 subfamily.</text>
</comment>
<evidence type="ECO:0000256" key="2">
    <source>
        <dbReference type="ARBA" id="ARBA00008012"/>
    </source>
</evidence>
<keyword evidence="6 9" id="KW-0570">Pentose shunt</keyword>
<evidence type="ECO:0000256" key="6">
    <source>
        <dbReference type="ARBA" id="ARBA00023126"/>
    </source>
</evidence>
<evidence type="ECO:0000256" key="5">
    <source>
        <dbReference type="ARBA" id="ARBA00022679"/>
    </source>
</evidence>
<dbReference type="PANTHER" id="PTHR10683">
    <property type="entry name" value="TRANSALDOLASE"/>
    <property type="match status" value="1"/>
</dbReference>
<comment type="catalytic activity">
    <reaction evidence="8 9">
        <text>D-sedoheptulose 7-phosphate + D-glyceraldehyde 3-phosphate = D-erythrose 4-phosphate + beta-D-fructose 6-phosphate</text>
        <dbReference type="Rhea" id="RHEA:17053"/>
        <dbReference type="ChEBI" id="CHEBI:16897"/>
        <dbReference type="ChEBI" id="CHEBI:57483"/>
        <dbReference type="ChEBI" id="CHEBI:57634"/>
        <dbReference type="ChEBI" id="CHEBI:59776"/>
        <dbReference type="EC" id="2.2.1.2"/>
    </reaction>
</comment>
<dbReference type="GO" id="GO:0005975">
    <property type="term" value="P:carbohydrate metabolic process"/>
    <property type="evidence" value="ECO:0007669"/>
    <property type="project" value="InterPro"/>
</dbReference>
<comment type="function">
    <text evidence="9">Catalyzes the rate-limiting step of the non-oxidative phase in the pentose phosphate pathway. Catalyzes the reversible conversion of sedheptulose-7-phosphate and D-glyceraldehyde 3-phosphate into erythrose-4-phosphate and beta-D-fructose 6-phosphate.</text>
</comment>
<dbReference type="GO" id="GO:0004801">
    <property type="term" value="F:transaldolase activity"/>
    <property type="evidence" value="ECO:0007669"/>
    <property type="project" value="UniProtKB-EC"/>
</dbReference>
<evidence type="ECO:0000256" key="8">
    <source>
        <dbReference type="ARBA" id="ARBA00048810"/>
    </source>
</evidence>
<evidence type="ECO:0000256" key="4">
    <source>
        <dbReference type="ARBA" id="ARBA00018292"/>
    </source>
</evidence>
<organism evidence="10 11">
    <name type="scientific">Armillaria ostoyae</name>
    <name type="common">Armillaria root rot fungus</name>
    <dbReference type="NCBI Taxonomy" id="47428"/>
    <lineage>
        <taxon>Eukaryota</taxon>
        <taxon>Fungi</taxon>
        <taxon>Dikarya</taxon>
        <taxon>Basidiomycota</taxon>
        <taxon>Agaricomycotina</taxon>
        <taxon>Agaricomycetes</taxon>
        <taxon>Agaricomycetidae</taxon>
        <taxon>Agaricales</taxon>
        <taxon>Marasmiineae</taxon>
        <taxon>Physalacriaceae</taxon>
        <taxon>Armillaria</taxon>
    </lineage>
</organism>
<keyword evidence="7" id="KW-0704">Schiff base</keyword>
<reference evidence="11" key="1">
    <citation type="journal article" date="2017" name="Nat. Ecol. Evol.">
        <title>Genome expansion and lineage-specific genetic innovations in the forest pathogenic fungi Armillaria.</title>
        <authorList>
            <person name="Sipos G."/>
            <person name="Prasanna A.N."/>
            <person name="Walter M.C."/>
            <person name="O'Connor E."/>
            <person name="Balint B."/>
            <person name="Krizsan K."/>
            <person name="Kiss B."/>
            <person name="Hess J."/>
            <person name="Varga T."/>
            <person name="Slot J."/>
            <person name="Riley R."/>
            <person name="Boka B."/>
            <person name="Rigling D."/>
            <person name="Barry K."/>
            <person name="Lee J."/>
            <person name="Mihaltcheva S."/>
            <person name="LaButti K."/>
            <person name="Lipzen A."/>
            <person name="Waldron R."/>
            <person name="Moloney N.M."/>
            <person name="Sperisen C."/>
            <person name="Kredics L."/>
            <person name="Vagvoelgyi C."/>
            <person name="Patrignani A."/>
            <person name="Fitzpatrick D."/>
            <person name="Nagy I."/>
            <person name="Doyle S."/>
            <person name="Anderson J.B."/>
            <person name="Grigoriev I.V."/>
            <person name="Gueldener U."/>
            <person name="Muensterkoetter M."/>
            <person name="Nagy L.G."/>
        </authorList>
    </citation>
    <scope>NUCLEOTIDE SEQUENCE [LARGE SCALE GENOMIC DNA]</scope>
    <source>
        <strain evidence="11">C18/9</strain>
    </source>
</reference>
<dbReference type="PANTHER" id="PTHR10683:SF18">
    <property type="entry name" value="TRANSALDOLASE"/>
    <property type="match status" value="1"/>
</dbReference>
<comment type="pathway">
    <text evidence="1 9">Carbohydrate degradation; pentose phosphate pathway; D-glyceraldehyde 3-phosphate and beta-D-fructose 6-phosphate from D-ribose 5-phosphate and D-xylulose 5-phosphate (non-oxidative stage): step 2/3.</text>
</comment>
<accession>A0A284RHB3</accession>
<proteinExistence type="inferred from homology"/>
<dbReference type="CDD" id="cd00957">
    <property type="entry name" value="Transaldolase_TalAB"/>
    <property type="match status" value="1"/>
</dbReference>
<keyword evidence="5 9" id="KW-0808">Transferase</keyword>
<dbReference type="Gene3D" id="3.20.20.70">
    <property type="entry name" value="Aldolase class I"/>
    <property type="match status" value="1"/>
</dbReference>
<protein>
    <recommendedName>
        <fullName evidence="4 9">Transaldolase</fullName>
        <ecNumber evidence="3 9">2.2.1.2</ecNumber>
    </recommendedName>
</protein>
<dbReference type="Pfam" id="PF00923">
    <property type="entry name" value="TAL_FSA"/>
    <property type="match status" value="1"/>
</dbReference>
<dbReference type="STRING" id="47428.A0A284RHB3"/>
<evidence type="ECO:0000313" key="11">
    <source>
        <dbReference type="Proteomes" id="UP000219338"/>
    </source>
</evidence>
<dbReference type="InterPro" id="IPR001585">
    <property type="entry name" value="TAL/FSA"/>
</dbReference>
<evidence type="ECO:0000256" key="1">
    <source>
        <dbReference type="ARBA" id="ARBA00004857"/>
    </source>
</evidence>
<dbReference type="UniPathway" id="UPA00115">
    <property type="reaction ID" value="UER00414"/>
</dbReference>
<keyword evidence="11" id="KW-1185">Reference proteome</keyword>
<dbReference type="OrthoDB" id="2015515at2759"/>
<dbReference type="FunFam" id="3.20.20.70:FF:000088">
    <property type="entry name" value="Transaldolase"/>
    <property type="match status" value="1"/>
</dbReference>
<dbReference type="SUPFAM" id="SSF51569">
    <property type="entry name" value="Aldolase"/>
    <property type="match status" value="1"/>
</dbReference>
<dbReference type="EC" id="2.2.1.2" evidence="3 9"/>
<dbReference type="InterPro" id="IPR004730">
    <property type="entry name" value="Transaldolase_1"/>
</dbReference>
<dbReference type="InterPro" id="IPR018225">
    <property type="entry name" value="Transaldolase_AS"/>
</dbReference>
<evidence type="ECO:0000256" key="7">
    <source>
        <dbReference type="ARBA" id="ARBA00023270"/>
    </source>
</evidence>
<dbReference type="PROSITE" id="PS00958">
    <property type="entry name" value="TRANSALDOLASE_2"/>
    <property type="match status" value="1"/>
</dbReference>
<dbReference type="NCBIfam" id="TIGR00874">
    <property type="entry name" value="talAB"/>
    <property type="match status" value="1"/>
</dbReference>
<dbReference type="GO" id="GO:0009052">
    <property type="term" value="P:pentose-phosphate shunt, non-oxidative branch"/>
    <property type="evidence" value="ECO:0007669"/>
    <property type="project" value="TreeGrafter"/>
</dbReference>
<dbReference type="EMBL" id="FUEG01000009">
    <property type="protein sequence ID" value="SJL08132.1"/>
    <property type="molecule type" value="Genomic_DNA"/>
</dbReference>
<dbReference type="PROSITE" id="PS01054">
    <property type="entry name" value="TRANSALDOLASE_1"/>
    <property type="match status" value="1"/>
</dbReference>
<evidence type="ECO:0000256" key="9">
    <source>
        <dbReference type="RuleBase" id="RU000501"/>
    </source>
</evidence>
<sequence length="325" mass="35544">MTTSLDYLKQTGTVVVSDSGDFESIDVYKPQDATTNPSLILAAANKAGYARLIDAAVAFGKSKGGDIDTQVNAAMDRLLVEFGKEILAIIPGRVSTEVDARLSFDKEATKAKAKELIALYDSLGVKKDRILIKIASTWEGIQAARELERDDGIHCNLTLLFGFGQAVACAEAGVTLISPFVGRILDWYKKSTGKTFEGDEDPGVISVKKIFNYYKQYGYKTIVMGASFRNIGEIKALAGVDFLTISPSLLEELKKSTEPVPKRLDSVAAAKAKDLPKVTYIDNEPEFRWALLQDQMAFDKLHEGIKKFAEDGETLKVLLKSKLSA</sequence>